<dbReference type="PANTHER" id="PTHR47260:SF1">
    <property type="entry name" value="UPF0644 PROTEIN PB2B4.06"/>
    <property type="match status" value="1"/>
</dbReference>
<dbReference type="Proteomes" id="UP001316803">
    <property type="component" value="Unassembled WGS sequence"/>
</dbReference>
<evidence type="ECO:0000259" key="1">
    <source>
        <dbReference type="Pfam" id="PF03061"/>
    </source>
</evidence>
<dbReference type="InterPro" id="IPR029069">
    <property type="entry name" value="HotDog_dom_sf"/>
</dbReference>
<proteinExistence type="predicted"/>
<evidence type="ECO:0000313" key="2">
    <source>
        <dbReference type="EMBL" id="KAK5954809.1"/>
    </source>
</evidence>
<reference evidence="2 3" key="1">
    <citation type="submission" date="2022-12" db="EMBL/GenBank/DDBJ databases">
        <title>Genomic features and morphological characterization of a novel Knufia sp. strain isolated from spacecraft assembly facility.</title>
        <authorList>
            <person name="Teixeira M."/>
            <person name="Chander A.M."/>
            <person name="Stajich J.E."/>
            <person name="Venkateswaran K."/>
        </authorList>
    </citation>
    <scope>NUCLEOTIDE SEQUENCE [LARGE SCALE GENOMIC DNA]</scope>
    <source>
        <strain evidence="2 3">FJI-L2-BK-P2</strain>
    </source>
</reference>
<protein>
    <recommendedName>
        <fullName evidence="1">Thioesterase domain-containing protein</fullName>
    </recommendedName>
</protein>
<dbReference type="EMBL" id="JAKLMC020000008">
    <property type="protein sequence ID" value="KAK5954809.1"/>
    <property type="molecule type" value="Genomic_DNA"/>
</dbReference>
<name>A0AAN8EFW3_9EURO</name>
<evidence type="ECO:0000313" key="3">
    <source>
        <dbReference type="Proteomes" id="UP001316803"/>
    </source>
</evidence>
<sequence>MAAPKPEQSAVYGNPEIPPEEIKHFSSISISAPTINDPAFKPMYLSRSLTHNGRGHTLMGGTWNTEQTIAHLLSFYRSESSTDRAEVRRFYTFGSGLNAHPDLLHGGVIACVLDSTMGNVVGLAFREMGADGGASMFTAQLNTKYEKPVRTPVTVMARAWVKRIEDGGRKVWVEGVIEGGEKGELTHARAEGLWIRAKPKKEKL</sequence>
<dbReference type="InterPro" id="IPR052061">
    <property type="entry name" value="PTE-AB_protein"/>
</dbReference>
<feature type="domain" description="Thioesterase" evidence="1">
    <location>
        <begin position="104"/>
        <end position="165"/>
    </location>
</feature>
<dbReference type="Pfam" id="PF03061">
    <property type="entry name" value="4HBT"/>
    <property type="match status" value="1"/>
</dbReference>
<dbReference type="CDD" id="cd03443">
    <property type="entry name" value="PaaI_thioesterase"/>
    <property type="match status" value="1"/>
</dbReference>
<dbReference type="InterPro" id="IPR006683">
    <property type="entry name" value="Thioestr_dom"/>
</dbReference>
<accession>A0AAN8EFW3</accession>
<gene>
    <name evidence="2" type="ORF">OHC33_004535</name>
</gene>
<dbReference type="SUPFAM" id="SSF54637">
    <property type="entry name" value="Thioesterase/thiol ester dehydrase-isomerase"/>
    <property type="match status" value="1"/>
</dbReference>
<keyword evidence="3" id="KW-1185">Reference proteome</keyword>
<organism evidence="2 3">
    <name type="scientific">Knufia fluminis</name>
    <dbReference type="NCBI Taxonomy" id="191047"/>
    <lineage>
        <taxon>Eukaryota</taxon>
        <taxon>Fungi</taxon>
        <taxon>Dikarya</taxon>
        <taxon>Ascomycota</taxon>
        <taxon>Pezizomycotina</taxon>
        <taxon>Eurotiomycetes</taxon>
        <taxon>Chaetothyriomycetidae</taxon>
        <taxon>Chaetothyriales</taxon>
        <taxon>Trichomeriaceae</taxon>
        <taxon>Knufia</taxon>
    </lineage>
</organism>
<dbReference type="AlphaFoldDB" id="A0AAN8EFW3"/>
<dbReference type="Gene3D" id="3.10.129.10">
    <property type="entry name" value="Hotdog Thioesterase"/>
    <property type="match status" value="1"/>
</dbReference>
<comment type="caution">
    <text evidence="2">The sequence shown here is derived from an EMBL/GenBank/DDBJ whole genome shotgun (WGS) entry which is preliminary data.</text>
</comment>
<dbReference type="PANTHER" id="PTHR47260">
    <property type="entry name" value="UPF0644 PROTEIN PB2B4.06"/>
    <property type="match status" value="1"/>
</dbReference>